<dbReference type="EMBL" id="PCXU01000039">
    <property type="protein sequence ID" value="PIR43077.1"/>
    <property type="molecule type" value="Genomic_DNA"/>
</dbReference>
<protein>
    <submittedName>
        <fullName evidence="1">Uncharacterized protein</fullName>
    </submittedName>
</protein>
<proteinExistence type="predicted"/>
<evidence type="ECO:0000313" key="1">
    <source>
        <dbReference type="EMBL" id="PIR43077.1"/>
    </source>
</evidence>
<evidence type="ECO:0000313" key="2">
    <source>
        <dbReference type="Proteomes" id="UP000230214"/>
    </source>
</evidence>
<comment type="caution">
    <text evidence="1">The sequence shown here is derived from an EMBL/GenBank/DDBJ whole genome shotgun (WGS) entry which is preliminary data.</text>
</comment>
<organism evidence="1 2">
    <name type="scientific">candidate division WWE3 bacterium CG10_big_fil_rev_8_21_14_0_10_32_10</name>
    <dbReference type="NCBI Taxonomy" id="1975090"/>
    <lineage>
        <taxon>Bacteria</taxon>
        <taxon>Katanobacteria</taxon>
    </lineage>
</organism>
<sequence length="60" mass="7193">MENKISKNKTLYNNHRYGSTFLKVTPCFIGKVKYLLQIIKIYWEIYKVTYIIPVFCSNLL</sequence>
<dbReference type="AlphaFoldDB" id="A0A2H0R9B9"/>
<accession>A0A2H0R9B9</accession>
<name>A0A2H0R9B9_UNCKA</name>
<dbReference type="Proteomes" id="UP000230214">
    <property type="component" value="Unassembled WGS sequence"/>
</dbReference>
<gene>
    <name evidence="1" type="ORF">COV24_04575</name>
</gene>
<reference evidence="1 2" key="1">
    <citation type="submission" date="2017-09" db="EMBL/GenBank/DDBJ databases">
        <title>Depth-based differentiation of microbial function through sediment-hosted aquifers and enrichment of novel symbionts in the deep terrestrial subsurface.</title>
        <authorList>
            <person name="Probst A.J."/>
            <person name="Ladd B."/>
            <person name="Jarett J.K."/>
            <person name="Geller-Mcgrath D.E."/>
            <person name="Sieber C.M."/>
            <person name="Emerson J.B."/>
            <person name="Anantharaman K."/>
            <person name="Thomas B.C."/>
            <person name="Malmstrom R."/>
            <person name="Stieglmeier M."/>
            <person name="Klingl A."/>
            <person name="Woyke T."/>
            <person name="Ryan C.M."/>
            <person name="Banfield J.F."/>
        </authorList>
    </citation>
    <scope>NUCLEOTIDE SEQUENCE [LARGE SCALE GENOMIC DNA]</scope>
    <source>
        <strain evidence="1">CG10_big_fil_rev_8_21_14_0_10_32_10</strain>
    </source>
</reference>